<reference evidence="2 4" key="1">
    <citation type="submission" date="2015-05" db="EMBL/GenBank/DDBJ databases">
        <title>Genome assembly of Archangium gephyra DSM 2261.</title>
        <authorList>
            <person name="Sharma G."/>
            <person name="Subramanian S."/>
        </authorList>
    </citation>
    <scope>NUCLEOTIDE SEQUENCE [LARGE SCALE GENOMIC DNA]</scope>
    <source>
        <strain evidence="2 4">DSM 2261</strain>
    </source>
</reference>
<keyword evidence="1" id="KW-0472">Membrane</keyword>
<proteinExistence type="predicted"/>
<gene>
    <name evidence="2" type="ORF">AA314_05207</name>
    <name evidence="3" type="ORF">ATI61_119169</name>
</gene>
<name>A0AAC8Q9Y0_9BACT</name>
<keyword evidence="5" id="KW-1185">Reference proteome</keyword>
<sequence>MDIRRQLEGGIETLETAHARYALLEKALRGRRWQQKTLRRLDTLRVLVCQEPRIVEALARLHQRARSEEWPDTEPALGLARKVERLRSRLEALPRKHFNGPAYWKPHLVEGLAFIDQRLTQTIAAPVSEEEQVLHQGAVLPMFELPRLLLVLGVFAGIQFIGFSIISDGFLHGGFQSSGFPLRMVLIMMSMHMLGWYGLLNISHLLRLQAHRVFLGGKPLSWRPPRWSEPIGRHLFAVYIRHQLRLPVRMRWVEGHNQLVLRDDAEAERFAARVSQWPARKVWSIPVKLFAMLLCLPELLYLELHGRFSGRYWLTEKRLVWRPPWRAPIHIPLQAIRPGGVRRLSRRKVKVRLVDGRQFRLGPLDEEDADRLVTLLSQHCPEWG</sequence>
<dbReference type="AlphaFoldDB" id="A0AAC8Q9Y0"/>
<keyword evidence="1" id="KW-1133">Transmembrane helix</keyword>
<evidence type="ECO:0000313" key="3">
    <source>
        <dbReference type="EMBL" id="REG22637.1"/>
    </source>
</evidence>
<evidence type="ECO:0000313" key="4">
    <source>
        <dbReference type="Proteomes" id="UP000035579"/>
    </source>
</evidence>
<evidence type="ECO:0000256" key="1">
    <source>
        <dbReference type="SAM" id="Phobius"/>
    </source>
</evidence>
<dbReference type="KEGG" id="age:AA314_05207"/>
<accession>A0AAC8Q9Y0</accession>
<feature type="transmembrane region" description="Helical" evidence="1">
    <location>
        <begin position="186"/>
        <end position="206"/>
    </location>
</feature>
<evidence type="ECO:0000313" key="5">
    <source>
        <dbReference type="Proteomes" id="UP000256345"/>
    </source>
</evidence>
<dbReference type="Proteomes" id="UP000256345">
    <property type="component" value="Unassembled WGS sequence"/>
</dbReference>
<dbReference type="RefSeq" id="WP_047857600.1">
    <property type="nucleotide sequence ID" value="NZ_CP011509.1"/>
</dbReference>
<feature type="transmembrane region" description="Helical" evidence="1">
    <location>
        <begin position="148"/>
        <end position="166"/>
    </location>
</feature>
<protein>
    <submittedName>
        <fullName evidence="2">Uncharacterized protein</fullName>
    </submittedName>
</protein>
<reference evidence="3 5" key="2">
    <citation type="submission" date="2018-08" db="EMBL/GenBank/DDBJ databases">
        <title>Genomic Encyclopedia of Archaeal and Bacterial Type Strains, Phase II (KMG-II): from individual species to whole genera.</title>
        <authorList>
            <person name="Goeker M."/>
        </authorList>
    </citation>
    <scope>NUCLEOTIDE SEQUENCE [LARGE SCALE GENOMIC DNA]</scope>
    <source>
        <strain evidence="3 5">DSM 2261</strain>
    </source>
</reference>
<dbReference type="EMBL" id="CP011509">
    <property type="protein sequence ID" value="AKJ03581.1"/>
    <property type="molecule type" value="Genomic_DNA"/>
</dbReference>
<dbReference type="EMBL" id="QUMU01000019">
    <property type="protein sequence ID" value="REG22637.1"/>
    <property type="molecule type" value="Genomic_DNA"/>
</dbReference>
<keyword evidence="1" id="KW-0812">Transmembrane</keyword>
<dbReference type="Proteomes" id="UP000035579">
    <property type="component" value="Chromosome"/>
</dbReference>
<evidence type="ECO:0000313" key="2">
    <source>
        <dbReference type="EMBL" id="AKJ03581.1"/>
    </source>
</evidence>
<organism evidence="2 4">
    <name type="scientific">Archangium gephyra</name>
    <dbReference type="NCBI Taxonomy" id="48"/>
    <lineage>
        <taxon>Bacteria</taxon>
        <taxon>Pseudomonadati</taxon>
        <taxon>Myxococcota</taxon>
        <taxon>Myxococcia</taxon>
        <taxon>Myxococcales</taxon>
        <taxon>Cystobacterineae</taxon>
        <taxon>Archangiaceae</taxon>
        <taxon>Archangium</taxon>
    </lineage>
</organism>